<dbReference type="SUPFAM" id="SSF117281">
    <property type="entry name" value="Kelch motif"/>
    <property type="match status" value="1"/>
</dbReference>
<keyword evidence="1" id="KW-0880">Kelch repeat</keyword>
<dbReference type="PANTHER" id="PTHR46093">
    <property type="entry name" value="ACYL-COA-BINDING DOMAIN-CONTAINING PROTEIN 5"/>
    <property type="match status" value="1"/>
</dbReference>
<dbReference type="PANTHER" id="PTHR46093:SF9">
    <property type="entry name" value="DCD DOMAIN-CONTAINING PROTEIN"/>
    <property type="match status" value="1"/>
</dbReference>
<dbReference type="Proteomes" id="UP001633002">
    <property type="component" value="Unassembled WGS sequence"/>
</dbReference>
<gene>
    <name evidence="4" type="ORF">R1sor_009812</name>
</gene>
<proteinExistence type="predicted"/>
<name>A0ABD3HXX8_9MARC</name>
<evidence type="ECO:0008006" key="6">
    <source>
        <dbReference type="Google" id="ProtNLM"/>
    </source>
</evidence>
<dbReference type="Gene3D" id="2.120.10.80">
    <property type="entry name" value="Kelch-type beta propeller"/>
    <property type="match status" value="2"/>
</dbReference>
<evidence type="ECO:0000256" key="1">
    <source>
        <dbReference type="ARBA" id="ARBA00022441"/>
    </source>
</evidence>
<evidence type="ECO:0000256" key="2">
    <source>
        <dbReference type="ARBA" id="ARBA00022737"/>
    </source>
</evidence>
<dbReference type="Pfam" id="PF24681">
    <property type="entry name" value="Kelch_KLHDC2_KLHL20_DRC7"/>
    <property type="match status" value="1"/>
</dbReference>
<keyword evidence="5" id="KW-1185">Reference proteome</keyword>
<feature type="compositionally biased region" description="Basic and acidic residues" evidence="3">
    <location>
        <begin position="1"/>
        <end position="20"/>
    </location>
</feature>
<evidence type="ECO:0000313" key="5">
    <source>
        <dbReference type="Proteomes" id="UP001633002"/>
    </source>
</evidence>
<dbReference type="InterPro" id="IPR015915">
    <property type="entry name" value="Kelch-typ_b-propeller"/>
</dbReference>
<dbReference type="EMBL" id="JBJQOH010000002">
    <property type="protein sequence ID" value="KAL3695736.1"/>
    <property type="molecule type" value="Genomic_DNA"/>
</dbReference>
<evidence type="ECO:0000256" key="3">
    <source>
        <dbReference type="SAM" id="MobiDB-lite"/>
    </source>
</evidence>
<comment type="caution">
    <text evidence="4">The sequence shown here is derived from an EMBL/GenBank/DDBJ whole genome shotgun (WGS) entry which is preliminary data.</text>
</comment>
<protein>
    <recommendedName>
        <fullName evidence="6">Kelch repeat-containing protein</fullName>
    </recommendedName>
</protein>
<keyword evidence="2" id="KW-0677">Repeat</keyword>
<dbReference type="AlphaFoldDB" id="A0ABD3HXX8"/>
<accession>A0ABD3HXX8</accession>
<sequence>MRWERVHVKLKPKETPEGRKPPGRKGGANGPGRKWGHTCNSVKSGRLIYVFGGYGQHDCQTNDVHVFDTNKSTWSKPMVKGSPPAPRDSHTCTTVGSRLFVFGGTDGTSPLNDLHILDTITNQWSSPTTGGDGPAPREGHSAALIGSRLFVFGGCGRSPDDMEETYFNDTYILDTHSFQWTRAGTTGTPPAPRDSHTCSSYKNAFIVFGGEDSSNSYLSDIHILDAETLVWKELKTTGQKLVPRAGHTTIALGRYLFVFGGFTDDRKLFNDLHFLHIETGVWTKAATVGEGPSPRFSLAGDSADPARGILLFFGGCNQNLEALEDMYYLDTEMKSDVTMGEPKPEKLSLRKELKRKQQEQLLTPEKGREFMVVDETFRSALLSSPQGVMSKFNVQEAKHVVDTSFEAKVTDIFHYGYSVEANVGGQQLRGLLFSYKPEYFNGVHRHLTRKKAIEVAEEAKFRAVRRAERREARQAKLMVKRASEPMAIVNAVVTPNGVAAATTAAGTSATLPAPVPATAPGTIQGAVEGAEEHAQRTALILRQELPETFTTSSN</sequence>
<organism evidence="4 5">
    <name type="scientific">Riccia sorocarpa</name>
    <dbReference type="NCBI Taxonomy" id="122646"/>
    <lineage>
        <taxon>Eukaryota</taxon>
        <taxon>Viridiplantae</taxon>
        <taxon>Streptophyta</taxon>
        <taxon>Embryophyta</taxon>
        <taxon>Marchantiophyta</taxon>
        <taxon>Marchantiopsida</taxon>
        <taxon>Marchantiidae</taxon>
        <taxon>Marchantiales</taxon>
        <taxon>Ricciaceae</taxon>
        <taxon>Riccia</taxon>
    </lineage>
</organism>
<evidence type="ECO:0000313" key="4">
    <source>
        <dbReference type="EMBL" id="KAL3695736.1"/>
    </source>
</evidence>
<feature type="region of interest" description="Disordered" evidence="3">
    <location>
        <begin position="1"/>
        <end position="36"/>
    </location>
</feature>
<reference evidence="4 5" key="1">
    <citation type="submission" date="2024-09" db="EMBL/GenBank/DDBJ databases">
        <title>Chromosome-scale assembly of Riccia sorocarpa.</title>
        <authorList>
            <person name="Paukszto L."/>
        </authorList>
    </citation>
    <scope>NUCLEOTIDE SEQUENCE [LARGE SCALE GENOMIC DNA]</scope>
    <source>
        <strain evidence="4">LP-2024</strain>
        <tissue evidence="4">Aerial parts of the thallus</tissue>
    </source>
</reference>